<evidence type="ECO:0000313" key="2">
    <source>
        <dbReference type="Proteomes" id="UP001229421"/>
    </source>
</evidence>
<dbReference type="EMBL" id="JAUHHV010000005">
    <property type="protein sequence ID" value="KAK1424328.1"/>
    <property type="molecule type" value="Genomic_DNA"/>
</dbReference>
<dbReference type="Proteomes" id="UP001229421">
    <property type="component" value="Unassembled WGS sequence"/>
</dbReference>
<name>A0AAD8KMP8_TARER</name>
<keyword evidence="2" id="KW-1185">Reference proteome</keyword>
<gene>
    <name evidence="1" type="ORF">QVD17_19655</name>
</gene>
<organism evidence="1 2">
    <name type="scientific">Tagetes erecta</name>
    <name type="common">African marigold</name>
    <dbReference type="NCBI Taxonomy" id="13708"/>
    <lineage>
        <taxon>Eukaryota</taxon>
        <taxon>Viridiplantae</taxon>
        <taxon>Streptophyta</taxon>
        <taxon>Embryophyta</taxon>
        <taxon>Tracheophyta</taxon>
        <taxon>Spermatophyta</taxon>
        <taxon>Magnoliopsida</taxon>
        <taxon>eudicotyledons</taxon>
        <taxon>Gunneridae</taxon>
        <taxon>Pentapetalae</taxon>
        <taxon>asterids</taxon>
        <taxon>campanulids</taxon>
        <taxon>Asterales</taxon>
        <taxon>Asteraceae</taxon>
        <taxon>Asteroideae</taxon>
        <taxon>Heliantheae alliance</taxon>
        <taxon>Tageteae</taxon>
        <taxon>Tagetes</taxon>
    </lineage>
</organism>
<protein>
    <submittedName>
        <fullName evidence="1">Uncharacterized protein</fullName>
    </submittedName>
</protein>
<dbReference type="AlphaFoldDB" id="A0AAD8KMP8"/>
<reference evidence="1" key="1">
    <citation type="journal article" date="2023" name="bioRxiv">
        <title>Improved chromosome-level genome assembly for marigold (Tagetes erecta).</title>
        <authorList>
            <person name="Jiang F."/>
            <person name="Yuan L."/>
            <person name="Wang S."/>
            <person name="Wang H."/>
            <person name="Xu D."/>
            <person name="Wang A."/>
            <person name="Fan W."/>
        </authorList>
    </citation>
    <scope>NUCLEOTIDE SEQUENCE</scope>
    <source>
        <strain evidence="1">WSJ</strain>
        <tissue evidence="1">Leaf</tissue>
    </source>
</reference>
<proteinExistence type="predicted"/>
<accession>A0AAD8KMP8</accession>
<comment type="caution">
    <text evidence="1">The sequence shown here is derived from an EMBL/GenBank/DDBJ whole genome shotgun (WGS) entry which is preliminary data.</text>
</comment>
<sequence length="142" mass="15940">MMDLENKNVRCVVKENFASGHPNVRSEYLNFRLKAPRFPSNLISPFIKFIHLVLIHFPQILLLQFSPKISLPHHDLSSTAPPGHHNHRSFPEAAPPSLVVGSSLTITARFHLHRFHHRSSATASKISTSAWLPPTTSPSIDD</sequence>
<evidence type="ECO:0000313" key="1">
    <source>
        <dbReference type="EMBL" id="KAK1424328.1"/>
    </source>
</evidence>